<gene>
    <name evidence="1" type="primary">cotI_2</name>
    <name evidence="1" type="ORF">NCTC503_02294</name>
</gene>
<dbReference type="RefSeq" id="WP_138210835.1">
    <property type="nucleotide sequence ID" value="NZ_CBCRUQ010000002.1"/>
</dbReference>
<keyword evidence="1" id="KW-0946">Virion</keyword>
<dbReference type="AlphaFoldDB" id="A0A4U9RTH0"/>
<dbReference type="NCBIfam" id="TIGR02906">
    <property type="entry name" value="spore_CotS"/>
    <property type="match status" value="1"/>
</dbReference>
<protein>
    <submittedName>
        <fullName evidence="1">Spore coat protein CotS</fullName>
    </submittedName>
</protein>
<dbReference type="GO" id="GO:0042601">
    <property type="term" value="C:endospore-forming forespore"/>
    <property type="evidence" value="ECO:0007669"/>
    <property type="project" value="TreeGrafter"/>
</dbReference>
<evidence type="ECO:0000313" key="2">
    <source>
        <dbReference type="Proteomes" id="UP000308489"/>
    </source>
</evidence>
<dbReference type="InterPro" id="IPR011009">
    <property type="entry name" value="Kinase-like_dom_sf"/>
</dbReference>
<proteinExistence type="predicted"/>
<dbReference type="Proteomes" id="UP000308489">
    <property type="component" value="Chromosome 1"/>
</dbReference>
<dbReference type="Gene3D" id="3.30.200.20">
    <property type="entry name" value="Phosphorylase Kinase, domain 1"/>
    <property type="match status" value="1"/>
</dbReference>
<organism evidence="1 2">
    <name type="scientific">Hathewaya histolytica</name>
    <name type="common">Clostridium histolyticum</name>
    <dbReference type="NCBI Taxonomy" id="1498"/>
    <lineage>
        <taxon>Bacteria</taxon>
        <taxon>Bacillati</taxon>
        <taxon>Bacillota</taxon>
        <taxon>Clostridia</taxon>
        <taxon>Eubacteriales</taxon>
        <taxon>Clostridiaceae</taxon>
        <taxon>Hathewaya</taxon>
    </lineage>
</organism>
<keyword evidence="1" id="KW-0167">Capsid protein</keyword>
<dbReference type="InterPro" id="IPR047175">
    <property type="entry name" value="CotS-like"/>
</dbReference>
<dbReference type="SUPFAM" id="SSF56112">
    <property type="entry name" value="Protein kinase-like (PK-like)"/>
    <property type="match status" value="1"/>
</dbReference>
<dbReference type="InterPro" id="IPR014255">
    <property type="entry name" value="Spore_coat_CotS"/>
</dbReference>
<dbReference type="EMBL" id="LR590481">
    <property type="protein sequence ID" value="VTQ94273.1"/>
    <property type="molecule type" value="Genomic_DNA"/>
</dbReference>
<dbReference type="PANTHER" id="PTHR39179">
    <property type="entry name" value="SPORE COAT PROTEIN I"/>
    <property type="match status" value="1"/>
</dbReference>
<reference evidence="1 2" key="1">
    <citation type="submission" date="2019-05" db="EMBL/GenBank/DDBJ databases">
        <authorList>
            <consortium name="Pathogen Informatics"/>
        </authorList>
    </citation>
    <scope>NUCLEOTIDE SEQUENCE [LARGE SCALE GENOMIC DNA]</scope>
    <source>
        <strain evidence="1 2">NCTC503</strain>
    </source>
</reference>
<evidence type="ECO:0000313" key="1">
    <source>
        <dbReference type="EMBL" id="VTQ94273.1"/>
    </source>
</evidence>
<accession>A0A4U9RTH0</accession>
<dbReference type="PANTHER" id="PTHR39179:SF1">
    <property type="entry name" value="SPORE COAT PROTEIN I"/>
    <property type="match status" value="1"/>
</dbReference>
<keyword evidence="2" id="KW-1185">Reference proteome</keyword>
<dbReference type="Pfam" id="PF01633">
    <property type="entry name" value="Choline_kinase"/>
    <property type="match status" value="1"/>
</dbReference>
<dbReference type="Gene3D" id="3.90.1200.10">
    <property type="match status" value="1"/>
</dbReference>
<name>A0A4U9RTH0_HATHI</name>
<sequence length="333" mass="40266">MMRELEIERQFDIKIEEMIPNRGIYELNTNKGKRCLKRINYGIQKLFFIYGAKEHLIKNGFKDIDRYYLNTEGNPYALVNEDIYTLSQWIEGRECDFYNNNDIIIASKKLAQLHVSSKGYEPPENSKLKSDLGRWPYLMEKRVNSFGKMRNMVRKKKNRKSDFDIEYLKHMEFYKELGIKAREILNNSSYETLCVEAENEKSFCHHDYTYHNIIVGENDNINVVDFDYCKRELRAYDISNFITKVLKRREWDIDIAKLIIDSYNSISKLKEEEYEVIYAFLMFPQRFWRLSNRHYYNETAWIQNTFMKKIQTLSNEKESYINFINEFKKNFDL</sequence>
<dbReference type="OrthoDB" id="9771902at2"/>
<dbReference type="KEGG" id="hhw:NCTC503_02294"/>